<comment type="similarity">
    <text evidence="1">Belongs to the SNAPIN family.</text>
</comment>
<dbReference type="AlphaFoldDB" id="A0A8K0C9S3"/>
<evidence type="ECO:0000313" key="7">
    <source>
        <dbReference type="Proteomes" id="UP000801492"/>
    </source>
</evidence>
<evidence type="ECO:0000313" key="6">
    <source>
        <dbReference type="EMBL" id="KAF2883550.1"/>
    </source>
</evidence>
<dbReference type="GO" id="GO:2000300">
    <property type="term" value="P:regulation of synaptic vesicle exocytosis"/>
    <property type="evidence" value="ECO:0007669"/>
    <property type="project" value="TreeGrafter"/>
</dbReference>
<comment type="caution">
    <text evidence="6">The sequence shown here is derived from an EMBL/GenBank/DDBJ whole genome shotgun (WGS) entry which is preliminary data.</text>
</comment>
<dbReference type="GO" id="GO:0099078">
    <property type="term" value="C:BORC complex"/>
    <property type="evidence" value="ECO:0007669"/>
    <property type="project" value="TreeGrafter"/>
</dbReference>
<evidence type="ECO:0000256" key="2">
    <source>
        <dbReference type="ARBA" id="ARBA00023054"/>
    </source>
</evidence>
<accession>A0A8K0C9S3</accession>
<dbReference type="GO" id="GO:0032418">
    <property type="term" value="P:lysosome localization"/>
    <property type="evidence" value="ECO:0007669"/>
    <property type="project" value="TreeGrafter"/>
</dbReference>
<protein>
    <recommendedName>
        <fullName evidence="3">Biogenesis of lysosome-related organelles complex 1 subunit 7</fullName>
    </recommendedName>
</protein>
<dbReference type="GO" id="GO:0000149">
    <property type="term" value="F:SNARE binding"/>
    <property type="evidence" value="ECO:0007669"/>
    <property type="project" value="TreeGrafter"/>
</dbReference>
<gene>
    <name evidence="6" type="ORF">ILUMI_22614</name>
</gene>
<dbReference type="InterPro" id="IPR028119">
    <property type="entry name" value="Snapin/Pallidin/Snn1"/>
</dbReference>
<dbReference type="Proteomes" id="UP000801492">
    <property type="component" value="Unassembled WGS sequence"/>
</dbReference>
<dbReference type="GO" id="GO:0031083">
    <property type="term" value="C:BLOC-1 complex"/>
    <property type="evidence" value="ECO:0007669"/>
    <property type="project" value="InterPro"/>
</dbReference>
<feature type="region of interest" description="Disordered" evidence="5">
    <location>
        <begin position="1"/>
        <end position="21"/>
    </location>
</feature>
<reference evidence="6" key="1">
    <citation type="submission" date="2019-08" db="EMBL/GenBank/DDBJ databases">
        <title>The genome of the North American firefly Photinus pyralis.</title>
        <authorList>
            <consortium name="Photinus pyralis genome working group"/>
            <person name="Fallon T.R."/>
            <person name="Sander Lower S.E."/>
            <person name="Weng J.-K."/>
        </authorList>
    </citation>
    <scope>NUCLEOTIDE SEQUENCE</scope>
    <source>
        <strain evidence="6">TRF0915ILg1</strain>
        <tissue evidence="6">Whole body</tissue>
    </source>
</reference>
<evidence type="ECO:0000256" key="4">
    <source>
        <dbReference type="SAM" id="Coils"/>
    </source>
</evidence>
<dbReference type="GO" id="GO:0006886">
    <property type="term" value="P:intracellular protein transport"/>
    <property type="evidence" value="ECO:0007669"/>
    <property type="project" value="InterPro"/>
</dbReference>
<organism evidence="6 7">
    <name type="scientific">Ignelater luminosus</name>
    <name type="common">Cucubano</name>
    <name type="synonym">Pyrophorus luminosus</name>
    <dbReference type="NCBI Taxonomy" id="2038154"/>
    <lineage>
        <taxon>Eukaryota</taxon>
        <taxon>Metazoa</taxon>
        <taxon>Ecdysozoa</taxon>
        <taxon>Arthropoda</taxon>
        <taxon>Hexapoda</taxon>
        <taxon>Insecta</taxon>
        <taxon>Pterygota</taxon>
        <taxon>Neoptera</taxon>
        <taxon>Endopterygota</taxon>
        <taxon>Coleoptera</taxon>
        <taxon>Polyphaga</taxon>
        <taxon>Elateriformia</taxon>
        <taxon>Elateroidea</taxon>
        <taxon>Elateridae</taxon>
        <taxon>Agrypninae</taxon>
        <taxon>Pyrophorini</taxon>
        <taxon>Ignelater</taxon>
    </lineage>
</organism>
<name>A0A8K0C9S3_IGNLU</name>
<dbReference type="PANTHER" id="PTHR31305:SF2">
    <property type="entry name" value="SNARE-ASSOCIATED PROTEIN SNAPIN"/>
    <property type="match status" value="1"/>
</dbReference>
<dbReference type="PANTHER" id="PTHR31305">
    <property type="entry name" value="SNARE-ASSOCIATED PROTEIN SNAPIN"/>
    <property type="match status" value="1"/>
</dbReference>
<keyword evidence="2 4" id="KW-0175">Coiled coil</keyword>
<proteinExistence type="inferred from homology"/>
<dbReference type="GO" id="GO:0016079">
    <property type="term" value="P:synaptic vesicle exocytosis"/>
    <property type="evidence" value="ECO:0007669"/>
    <property type="project" value="TreeGrafter"/>
</dbReference>
<sequence>MDVDSESTATSVDENTENFCDNPTRDTLAEGLMGLIKPTVDQLDERVRATRISQLELKQCIESLSEELKKISETQQVTVDLDVYVKKLMNAKHRVTVLTNVLQSAQERLNKVHQSIERETVKRKVLLETSNEGQTSLEIQ</sequence>
<dbReference type="GO" id="GO:0008021">
    <property type="term" value="C:synaptic vesicle"/>
    <property type="evidence" value="ECO:0007669"/>
    <property type="project" value="TreeGrafter"/>
</dbReference>
<keyword evidence="7" id="KW-1185">Reference proteome</keyword>
<evidence type="ECO:0000256" key="1">
    <source>
        <dbReference type="ARBA" id="ARBA00006111"/>
    </source>
</evidence>
<dbReference type="OrthoDB" id="5399166at2759"/>
<evidence type="ECO:0000256" key="5">
    <source>
        <dbReference type="SAM" id="MobiDB-lite"/>
    </source>
</evidence>
<dbReference type="Gene3D" id="1.20.120.330">
    <property type="entry name" value="Nucleotidyltransferases domain 2"/>
    <property type="match status" value="1"/>
</dbReference>
<dbReference type="GO" id="GO:0007040">
    <property type="term" value="P:lysosome organization"/>
    <property type="evidence" value="ECO:0007669"/>
    <property type="project" value="TreeGrafter"/>
</dbReference>
<dbReference type="EMBL" id="VTPC01090355">
    <property type="protein sequence ID" value="KAF2883550.1"/>
    <property type="molecule type" value="Genomic_DNA"/>
</dbReference>
<dbReference type="GO" id="GO:0008333">
    <property type="term" value="P:endosome to lysosome transport"/>
    <property type="evidence" value="ECO:0007669"/>
    <property type="project" value="TreeGrafter"/>
</dbReference>
<dbReference type="InterPro" id="IPR017246">
    <property type="entry name" value="Snapin"/>
</dbReference>
<evidence type="ECO:0000256" key="3">
    <source>
        <dbReference type="ARBA" id="ARBA00033330"/>
    </source>
</evidence>
<dbReference type="Pfam" id="PF14712">
    <property type="entry name" value="Snapin_Pallidin"/>
    <property type="match status" value="1"/>
</dbReference>
<feature type="coiled-coil region" evidence="4">
    <location>
        <begin position="88"/>
        <end position="122"/>
    </location>
</feature>